<feature type="region of interest" description="Disordered" evidence="1">
    <location>
        <begin position="1"/>
        <end position="26"/>
    </location>
</feature>
<evidence type="ECO:0000313" key="3">
    <source>
        <dbReference type="Proteomes" id="UP000245942"/>
    </source>
</evidence>
<proteinExistence type="predicted"/>
<dbReference type="OrthoDB" id="2142724at2759"/>
<feature type="compositionally biased region" description="Polar residues" evidence="1">
    <location>
        <begin position="156"/>
        <end position="165"/>
    </location>
</feature>
<dbReference type="GeneID" id="37016325"/>
<dbReference type="SUPFAM" id="SSF46689">
    <property type="entry name" value="Homeodomain-like"/>
    <property type="match status" value="1"/>
</dbReference>
<keyword evidence="3" id="KW-1185">Reference proteome</keyword>
<feature type="region of interest" description="Disordered" evidence="1">
    <location>
        <begin position="150"/>
        <end position="201"/>
    </location>
</feature>
<feature type="compositionally biased region" description="Polar residues" evidence="1">
    <location>
        <begin position="185"/>
        <end position="201"/>
    </location>
</feature>
<dbReference type="Proteomes" id="UP000245942">
    <property type="component" value="Unassembled WGS sequence"/>
</dbReference>
<reference evidence="2 3" key="1">
    <citation type="journal article" date="2018" name="Mol. Biol. Evol.">
        <title>Broad Genomic Sampling Reveals a Smut Pathogenic Ancestry of the Fungal Clade Ustilaginomycotina.</title>
        <authorList>
            <person name="Kijpornyongpan T."/>
            <person name="Mondo S.J."/>
            <person name="Barry K."/>
            <person name="Sandor L."/>
            <person name="Lee J."/>
            <person name="Lipzen A."/>
            <person name="Pangilinan J."/>
            <person name="LaButti K."/>
            <person name="Hainaut M."/>
            <person name="Henrissat B."/>
            <person name="Grigoriev I.V."/>
            <person name="Spatafora J.W."/>
            <person name="Aime M.C."/>
        </authorList>
    </citation>
    <scope>NUCLEOTIDE SEQUENCE [LARGE SCALE GENOMIC DNA]</scope>
    <source>
        <strain evidence="2 3">MCA 4718</strain>
    </source>
</reference>
<dbReference type="AlphaFoldDB" id="A0A316TXN9"/>
<sequence>MTSHDSSSTSMSSISQPKSRGANRSISPSLKTFTMRCVDANLLTVQQCASLGAFSLSTGNRLRNEWLEHNCSLGPPKTGFMSGRPRSMNPAAVEALKDVLKLKEDITLKEIQQILIRFGFESFSISLLSRQLKRMGLSKKEVAKAQLLSESGGVSGTSQSLQSGSFARPKAKAKRKDRGAGDGAQSFTQSAGASNGASNVN</sequence>
<name>A0A316TXN9_9BASI</name>
<evidence type="ECO:0000313" key="2">
    <source>
        <dbReference type="EMBL" id="PWN18007.1"/>
    </source>
</evidence>
<accession>A0A316TXN9</accession>
<dbReference type="InterPro" id="IPR009057">
    <property type="entry name" value="Homeodomain-like_sf"/>
</dbReference>
<dbReference type="RefSeq" id="XP_025345167.1">
    <property type="nucleotide sequence ID" value="XM_025494591.1"/>
</dbReference>
<protein>
    <submittedName>
        <fullName evidence="2">Uncharacterized protein</fullName>
    </submittedName>
</protein>
<feature type="compositionally biased region" description="Low complexity" evidence="1">
    <location>
        <begin position="1"/>
        <end position="19"/>
    </location>
</feature>
<dbReference type="EMBL" id="KZ819339">
    <property type="protein sequence ID" value="PWN18007.1"/>
    <property type="molecule type" value="Genomic_DNA"/>
</dbReference>
<gene>
    <name evidence="2" type="ORF">BCV69DRAFT_301747</name>
</gene>
<evidence type="ECO:0000256" key="1">
    <source>
        <dbReference type="SAM" id="MobiDB-lite"/>
    </source>
</evidence>
<organism evidence="2 3">
    <name type="scientific">Pseudomicrostroma glucosiphilum</name>
    <dbReference type="NCBI Taxonomy" id="1684307"/>
    <lineage>
        <taxon>Eukaryota</taxon>
        <taxon>Fungi</taxon>
        <taxon>Dikarya</taxon>
        <taxon>Basidiomycota</taxon>
        <taxon>Ustilaginomycotina</taxon>
        <taxon>Exobasidiomycetes</taxon>
        <taxon>Microstromatales</taxon>
        <taxon>Microstromatales incertae sedis</taxon>
        <taxon>Pseudomicrostroma</taxon>
    </lineage>
</organism>